<name>A0A8B9ITA3_9PSIT</name>
<keyword evidence="2" id="KW-1185">Reference proteome</keyword>
<dbReference type="AlphaFoldDB" id="A0A8B9ITA3"/>
<sequence length="99" mass="11036">MLSNPRQGPHPALASLSFRGKKSLVLMVQVGILLKHLLAMDYSADIMCLSDNNCTEKIHHLQCSPRLSTTILSLVSSLPSSPLWGRRERFVLIQTICCF</sequence>
<protein>
    <submittedName>
        <fullName evidence="1">Uncharacterized protein</fullName>
    </submittedName>
</protein>
<organism evidence="1 2">
    <name type="scientific">Amazona collaria</name>
    <name type="common">yellow-billed parrot</name>
    <dbReference type="NCBI Taxonomy" id="241587"/>
    <lineage>
        <taxon>Eukaryota</taxon>
        <taxon>Metazoa</taxon>
        <taxon>Chordata</taxon>
        <taxon>Craniata</taxon>
        <taxon>Vertebrata</taxon>
        <taxon>Euteleostomi</taxon>
        <taxon>Archelosauria</taxon>
        <taxon>Archosauria</taxon>
        <taxon>Dinosauria</taxon>
        <taxon>Saurischia</taxon>
        <taxon>Theropoda</taxon>
        <taxon>Coelurosauria</taxon>
        <taxon>Aves</taxon>
        <taxon>Neognathae</taxon>
        <taxon>Neoaves</taxon>
        <taxon>Telluraves</taxon>
        <taxon>Australaves</taxon>
        <taxon>Psittaciformes</taxon>
        <taxon>Psittacidae</taxon>
        <taxon>Amazona</taxon>
    </lineage>
</organism>
<dbReference type="Ensembl" id="ENSACOT00000004659.1">
    <property type="protein sequence ID" value="ENSACOP00000004482.1"/>
    <property type="gene ID" value="ENSACOG00000003187.1"/>
</dbReference>
<proteinExistence type="predicted"/>
<evidence type="ECO:0000313" key="2">
    <source>
        <dbReference type="Proteomes" id="UP000694522"/>
    </source>
</evidence>
<reference evidence="1" key="2">
    <citation type="submission" date="2025-09" db="UniProtKB">
        <authorList>
            <consortium name="Ensembl"/>
        </authorList>
    </citation>
    <scope>IDENTIFICATION</scope>
</reference>
<reference evidence="1" key="1">
    <citation type="submission" date="2025-08" db="UniProtKB">
        <authorList>
            <consortium name="Ensembl"/>
        </authorList>
    </citation>
    <scope>IDENTIFICATION</scope>
</reference>
<evidence type="ECO:0000313" key="1">
    <source>
        <dbReference type="Ensembl" id="ENSACOP00000004482.1"/>
    </source>
</evidence>
<accession>A0A8B9ITA3</accession>
<dbReference type="Proteomes" id="UP000694522">
    <property type="component" value="Unplaced"/>
</dbReference>